<dbReference type="PRINTS" id="PR00377">
    <property type="entry name" value="IMPHPHTASES"/>
</dbReference>
<dbReference type="InterPro" id="IPR020550">
    <property type="entry name" value="Inositol_monophosphatase_CS"/>
</dbReference>
<dbReference type="GO" id="GO:0008934">
    <property type="term" value="F:inositol monophosphate 1-phosphatase activity"/>
    <property type="evidence" value="ECO:0007669"/>
    <property type="project" value="InterPro"/>
</dbReference>
<dbReference type="InterPro" id="IPR022337">
    <property type="entry name" value="Inositol_monophosphatase_SuhB"/>
</dbReference>
<evidence type="ECO:0000256" key="5">
    <source>
        <dbReference type="ARBA" id="ARBA00022801"/>
    </source>
</evidence>
<evidence type="ECO:0000313" key="9">
    <source>
        <dbReference type="EMBL" id="RCX03307.1"/>
    </source>
</evidence>
<dbReference type="PROSITE" id="PS00629">
    <property type="entry name" value="IMP_1"/>
    <property type="match status" value="1"/>
</dbReference>
<comment type="similarity">
    <text evidence="3 8">Belongs to the inositol monophosphatase superfamily.</text>
</comment>
<dbReference type="EC" id="3.1.3.25" evidence="8"/>
<organism evidence="9 10">
    <name type="scientific">Schleiferia thermophila</name>
    <dbReference type="NCBI Taxonomy" id="884107"/>
    <lineage>
        <taxon>Bacteria</taxon>
        <taxon>Pseudomonadati</taxon>
        <taxon>Bacteroidota</taxon>
        <taxon>Flavobacteriia</taxon>
        <taxon>Flavobacteriales</taxon>
        <taxon>Schleiferiaceae</taxon>
        <taxon>Schleiferia</taxon>
    </lineage>
</organism>
<evidence type="ECO:0000256" key="8">
    <source>
        <dbReference type="RuleBase" id="RU364068"/>
    </source>
</evidence>
<dbReference type="PANTHER" id="PTHR20854">
    <property type="entry name" value="INOSITOL MONOPHOSPHATASE"/>
    <property type="match status" value="1"/>
</dbReference>
<evidence type="ECO:0000256" key="1">
    <source>
        <dbReference type="ARBA" id="ARBA00001033"/>
    </source>
</evidence>
<feature type="binding site" evidence="7">
    <location>
        <position position="85"/>
    </location>
    <ligand>
        <name>Mg(2+)</name>
        <dbReference type="ChEBI" id="CHEBI:18420"/>
        <label>1</label>
        <note>catalytic</note>
    </ligand>
</feature>
<dbReference type="GO" id="GO:0006020">
    <property type="term" value="P:inositol metabolic process"/>
    <property type="evidence" value="ECO:0007669"/>
    <property type="project" value="TreeGrafter"/>
</dbReference>
<feature type="binding site" evidence="7">
    <location>
        <position position="213"/>
    </location>
    <ligand>
        <name>Mg(2+)</name>
        <dbReference type="ChEBI" id="CHEBI:18420"/>
        <label>1</label>
        <note>catalytic</note>
    </ligand>
</feature>
<reference evidence="9 10" key="1">
    <citation type="submission" date="2018-07" db="EMBL/GenBank/DDBJ databases">
        <title>Genomic Encyclopedia of Type Strains, Phase IV (KMG-IV): sequencing the most valuable type-strain genomes for metagenomic binning, comparative biology and taxonomic classification.</title>
        <authorList>
            <person name="Goeker M."/>
        </authorList>
    </citation>
    <scope>NUCLEOTIDE SEQUENCE [LARGE SCALE GENOMIC DNA]</scope>
    <source>
        <strain evidence="9 10">DSM 21410</strain>
    </source>
</reference>
<feature type="binding site" evidence="7">
    <location>
        <position position="87"/>
    </location>
    <ligand>
        <name>Mg(2+)</name>
        <dbReference type="ChEBI" id="CHEBI:18420"/>
        <label>1</label>
        <note>catalytic</note>
    </ligand>
</feature>
<dbReference type="Gene3D" id="3.30.540.10">
    <property type="entry name" value="Fructose-1,6-Bisphosphatase, subunit A, domain 1"/>
    <property type="match status" value="1"/>
</dbReference>
<comment type="catalytic activity">
    <reaction evidence="1 8">
        <text>a myo-inositol phosphate + H2O = myo-inositol + phosphate</text>
        <dbReference type="Rhea" id="RHEA:24056"/>
        <dbReference type="ChEBI" id="CHEBI:15377"/>
        <dbReference type="ChEBI" id="CHEBI:17268"/>
        <dbReference type="ChEBI" id="CHEBI:43474"/>
        <dbReference type="ChEBI" id="CHEBI:84139"/>
        <dbReference type="EC" id="3.1.3.25"/>
    </reaction>
</comment>
<dbReference type="GO" id="GO:0007165">
    <property type="term" value="P:signal transduction"/>
    <property type="evidence" value="ECO:0007669"/>
    <property type="project" value="TreeGrafter"/>
</dbReference>
<evidence type="ECO:0000256" key="6">
    <source>
        <dbReference type="ARBA" id="ARBA00022842"/>
    </source>
</evidence>
<gene>
    <name evidence="9" type="ORF">DES35_103192</name>
</gene>
<comment type="caution">
    <text evidence="9">The sequence shown here is derived from an EMBL/GenBank/DDBJ whole genome shotgun (WGS) entry which is preliminary data.</text>
</comment>
<dbReference type="PRINTS" id="PR01959">
    <property type="entry name" value="SBIMPHPHTASE"/>
</dbReference>
<dbReference type="EMBL" id="QPJS01000003">
    <property type="protein sequence ID" value="RCX03307.1"/>
    <property type="molecule type" value="Genomic_DNA"/>
</dbReference>
<feature type="binding site" evidence="7">
    <location>
        <position position="88"/>
    </location>
    <ligand>
        <name>Mg(2+)</name>
        <dbReference type="ChEBI" id="CHEBI:18420"/>
        <label>1</label>
        <note>catalytic</note>
    </ligand>
</feature>
<dbReference type="Gene3D" id="3.40.190.80">
    <property type="match status" value="1"/>
</dbReference>
<dbReference type="GO" id="GO:0046854">
    <property type="term" value="P:phosphatidylinositol phosphate biosynthetic process"/>
    <property type="evidence" value="ECO:0007669"/>
    <property type="project" value="InterPro"/>
</dbReference>
<evidence type="ECO:0000256" key="3">
    <source>
        <dbReference type="ARBA" id="ARBA00009759"/>
    </source>
</evidence>
<dbReference type="RefSeq" id="WP_260429780.1">
    <property type="nucleotide sequence ID" value="NZ_BHZF01000003.1"/>
</dbReference>
<dbReference type="InterPro" id="IPR033942">
    <property type="entry name" value="IMPase"/>
</dbReference>
<name>A0A369A5G1_9FLAO</name>
<evidence type="ECO:0000256" key="4">
    <source>
        <dbReference type="ARBA" id="ARBA00022723"/>
    </source>
</evidence>
<dbReference type="InterPro" id="IPR020583">
    <property type="entry name" value="Inositol_monoP_metal-BS"/>
</dbReference>
<dbReference type="SUPFAM" id="SSF56655">
    <property type="entry name" value="Carbohydrate phosphatase"/>
    <property type="match status" value="1"/>
</dbReference>
<dbReference type="InterPro" id="IPR000760">
    <property type="entry name" value="Inositol_monophosphatase-like"/>
</dbReference>
<feature type="binding site" evidence="7">
    <location>
        <position position="68"/>
    </location>
    <ligand>
        <name>Mg(2+)</name>
        <dbReference type="ChEBI" id="CHEBI:18420"/>
        <label>1</label>
        <note>catalytic</note>
    </ligand>
</feature>
<dbReference type="CDD" id="cd01639">
    <property type="entry name" value="IMPase"/>
    <property type="match status" value="1"/>
</dbReference>
<dbReference type="PROSITE" id="PS00630">
    <property type="entry name" value="IMP_2"/>
    <property type="match status" value="1"/>
</dbReference>
<sequence length="264" mass="29561">MYKILTNQVCEVSRNVASFMQGEQKKLVEKKVEIKELNSLVSYVDRAAEQMIVDQLSKLLPHAGFITEENTVAQQRQNEFVWIVDPLDGTTNYIHQLPFYSISIALMHGEKLVLGVIYDCGLNDLYSAYDGGGAVMNGQPIYVRREPGLHKSLLATGFPYRDYGRLESFMKLLHRTFHHTRGVRRLGSAALDLANTAAGRFDLFFEYGLNAWDVAAGIVLVHEAGGRVTDFSGGSQFLFGGEIVAGQPFVFDEFLKWIEKSGLK</sequence>
<dbReference type="AlphaFoldDB" id="A0A369A5G1"/>
<dbReference type="Proteomes" id="UP000253517">
    <property type="component" value="Unassembled WGS sequence"/>
</dbReference>
<keyword evidence="5 8" id="KW-0378">Hydrolase</keyword>
<keyword evidence="4 7" id="KW-0479">Metal-binding</keyword>
<keyword evidence="10" id="KW-1185">Reference proteome</keyword>
<keyword evidence="6 7" id="KW-0460">Magnesium</keyword>
<evidence type="ECO:0000256" key="7">
    <source>
        <dbReference type="PIRSR" id="PIRSR600760-2"/>
    </source>
</evidence>
<dbReference type="Pfam" id="PF00459">
    <property type="entry name" value="Inositol_P"/>
    <property type="match status" value="1"/>
</dbReference>
<dbReference type="GO" id="GO:0046872">
    <property type="term" value="F:metal ion binding"/>
    <property type="evidence" value="ECO:0007669"/>
    <property type="project" value="UniProtKB-KW"/>
</dbReference>
<comment type="cofactor">
    <cofactor evidence="2 7 8">
        <name>Mg(2+)</name>
        <dbReference type="ChEBI" id="CHEBI:18420"/>
    </cofactor>
</comment>
<protein>
    <recommendedName>
        <fullName evidence="8">Inositol-1-monophosphatase</fullName>
        <ecNumber evidence="8">3.1.3.25</ecNumber>
    </recommendedName>
</protein>
<proteinExistence type="inferred from homology"/>
<dbReference type="FunFam" id="3.30.540.10:FF:000003">
    <property type="entry name" value="Inositol-1-monophosphatase"/>
    <property type="match status" value="1"/>
</dbReference>
<evidence type="ECO:0000256" key="2">
    <source>
        <dbReference type="ARBA" id="ARBA00001946"/>
    </source>
</evidence>
<accession>A0A369A5G1</accession>
<evidence type="ECO:0000313" key="10">
    <source>
        <dbReference type="Proteomes" id="UP000253517"/>
    </source>
</evidence>
<dbReference type="PANTHER" id="PTHR20854:SF4">
    <property type="entry name" value="INOSITOL-1-MONOPHOSPHATASE-RELATED"/>
    <property type="match status" value="1"/>
</dbReference>